<dbReference type="AlphaFoldDB" id="A0A072NYL7"/>
<organism evidence="1 2">
    <name type="scientific">Exophiala aquamarina CBS 119918</name>
    <dbReference type="NCBI Taxonomy" id="1182545"/>
    <lineage>
        <taxon>Eukaryota</taxon>
        <taxon>Fungi</taxon>
        <taxon>Dikarya</taxon>
        <taxon>Ascomycota</taxon>
        <taxon>Pezizomycotina</taxon>
        <taxon>Eurotiomycetes</taxon>
        <taxon>Chaetothyriomycetidae</taxon>
        <taxon>Chaetothyriales</taxon>
        <taxon>Herpotrichiellaceae</taxon>
        <taxon>Exophiala</taxon>
    </lineage>
</organism>
<dbReference type="Proteomes" id="UP000027920">
    <property type="component" value="Unassembled WGS sequence"/>
</dbReference>
<dbReference type="EMBL" id="AMGV01000015">
    <property type="protein sequence ID" value="KEF52959.1"/>
    <property type="molecule type" value="Genomic_DNA"/>
</dbReference>
<gene>
    <name evidence="1" type="ORF">A1O9_10865</name>
</gene>
<proteinExistence type="predicted"/>
<reference evidence="1 2" key="1">
    <citation type="submission" date="2013-03" db="EMBL/GenBank/DDBJ databases">
        <title>The Genome Sequence of Exophiala aquamarina CBS 119918.</title>
        <authorList>
            <consortium name="The Broad Institute Genomics Platform"/>
            <person name="Cuomo C."/>
            <person name="de Hoog S."/>
            <person name="Gorbushina A."/>
            <person name="Walker B."/>
            <person name="Young S.K."/>
            <person name="Zeng Q."/>
            <person name="Gargeya S."/>
            <person name="Fitzgerald M."/>
            <person name="Haas B."/>
            <person name="Abouelleil A."/>
            <person name="Allen A.W."/>
            <person name="Alvarado L."/>
            <person name="Arachchi H.M."/>
            <person name="Berlin A.M."/>
            <person name="Chapman S.B."/>
            <person name="Gainer-Dewar J."/>
            <person name="Goldberg J."/>
            <person name="Griggs A."/>
            <person name="Gujja S."/>
            <person name="Hansen M."/>
            <person name="Howarth C."/>
            <person name="Imamovic A."/>
            <person name="Ireland A."/>
            <person name="Larimer J."/>
            <person name="McCowan C."/>
            <person name="Murphy C."/>
            <person name="Pearson M."/>
            <person name="Poon T.W."/>
            <person name="Priest M."/>
            <person name="Roberts A."/>
            <person name="Saif S."/>
            <person name="Shea T."/>
            <person name="Sisk P."/>
            <person name="Sykes S."/>
            <person name="Wortman J."/>
            <person name="Nusbaum C."/>
            <person name="Birren B."/>
        </authorList>
    </citation>
    <scope>NUCLEOTIDE SEQUENCE [LARGE SCALE GENOMIC DNA]</scope>
    <source>
        <strain evidence="1 2">CBS 119918</strain>
    </source>
</reference>
<dbReference type="HOGENOM" id="CLU_2867652_0_0_1"/>
<dbReference type="RefSeq" id="XP_013255549.1">
    <property type="nucleotide sequence ID" value="XM_013400095.1"/>
</dbReference>
<protein>
    <submittedName>
        <fullName evidence="1">Uncharacterized protein</fullName>
    </submittedName>
</protein>
<dbReference type="STRING" id="1182545.A0A072NYL7"/>
<comment type="caution">
    <text evidence="1">The sequence shown here is derived from an EMBL/GenBank/DDBJ whole genome shotgun (WGS) entry which is preliminary data.</text>
</comment>
<dbReference type="VEuPathDB" id="FungiDB:A1O9_10865"/>
<dbReference type="GeneID" id="25285768"/>
<name>A0A072NYL7_9EURO</name>
<evidence type="ECO:0000313" key="2">
    <source>
        <dbReference type="Proteomes" id="UP000027920"/>
    </source>
</evidence>
<sequence length="64" mass="7471">MPEHMHSYLTQTPQMCADTIVWLARERKEWLAGRFVFGPADMEELAAKKNEIVEKDLLKLKLVI</sequence>
<evidence type="ECO:0000313" key="1">
    <source>
        <dbReference type="EMBL" id="KEF52959.1"/>
    </source>
</evidence>
<dbReference type="OrthoDB" id="1933717at2759"/>
<keyword evidence="2" id="KW-1185">Reference proteome</keyword>
<accession>A0A072NYL7</accession>